<dbReference type="SMART" id="SM00146">
    <property type="entry name" value="PI3Kc"/>
    <property type="match status" value="1"/>
</dbReference>
<feature type="compositionally biased region" description="Low complexity" evidence="1">
    <location>
        <begin position="917"/>
        <end position="933"/>
    </location>
</feature>
<sequence>MPPAGICPLVGLRNFHPSLIRWCLMHVVHLGLLFVCNGSGLNLLLRCGYFGRDDVSMAIKLSRAFVAFKAWMSANKVECSQPPFTEKMLFKKNSDILLTSKAYNGRVVVQWLSHEVHLASTSPTFSAYDPRFFVIVAALRRMARFLCGLERAGRYLTPEESESIFEDGYAFLKHYKCLTLMSLRLGMQEWFMKPKCHALWHLLVGIRDKRSNPRFFHGFVDEDAMAWIKSTYLKAHPTRAIRWIMRCGKLRIWASHLKIKKFNRHVALRLARKRLTHPEKSLPSELRSFREALVAQDAKGAKERWRRLWRKHVEVEVQEIAGTVHVDFGQRVKQRMQESSRKLGLQLGAELANGELVANKREAWMKFLQDMQQLPQTKQWANRKAPIEAFSPWLAKFDTRSAFGSHEEQLEVLGQYRGLERPEPRSHASVTRFGPQLLIMASKQMPKRLVILGSDEREHWFLVKGGEDVRLDERVEQLFGIINSMAPDAAGLRVRTYSVIPLFPDLGALEWVRETKPLKAIVQETARAKEMNEIEAHKLRIEWSKRFGGQAVQRYSKIFELPKADAVVAFQRCVAAMPSSASLKAFFWSSAVGPEAFWHTRQRFAASLAAASAACYLLGIGDRHLDNYLLCLRTAELVPIDFGYSFGIGALLPVPELMPFRLTSFLLSALQPLAGPYGHGTFRDSLEQVLSTCRAKSAMLLDACAIFIREPLLDWTTESRRRGFADLDFLPKRRLHFLSLRLQGQHPASILKEELTDNQTPWVKEMARRSTQPLELMVAGLEEPERAKIYQRGEALTAAEQAECLIRQATDPNILGRPRDLRGLRAGRAEIDGQRMDSFEKLVFAFGEGLDFELPEQWAYAGASPTEVHKYILDELEKTNVRRTAASAIRFAFIAALIGPRKGRRYHATGKGHAGHAHAAPSAGGSANAGAEAPSDGQRVRKEQQQLVEELTQLEKEEGFEAAEALLERRAATVGGGALARAHLELAERAKRASSLDQVKYHMLQAIKAQPHVAQVWLDVCRTLEELGDLQQCRYLLERAMECCTSSDLLALRLVRVLERLGEIKALRSLVGSLRAEPLERAHKVLIEAVHAEVRVGNGDGAREIMQCILKRLPQQGPIYSEACRVESILGNWQAALETAEQGVQICPKYGPLWFAAPSEFVLLRQAEKLYGAHAVKEYAPSAIASICSELHWKIHFEVATACSRQGALPQCRQSIGRAALHCPKHLRWKVWLLAARAELWDGSADACRRLLAQARLDAPSRMQVAVCLERARTEEFLGNLNGTRVAFGEAHACEGHDWKVFLEHIFMEARQGCLQAAQSTAMCALELHPATGRLWSALVALHHSGDGGARVAQRVEMAPGPGGIETVPVKTFRPRSQMADGDGFPFRFVVVEMFWKVLGMLKPTQQLQFH</sequence>
<dbReference type="InterPro" id="IPR050517">
    <property type="entry name" value="DDR_Repair_Kinase"/>
</dbReference>
<dbReference type="InterPro" id="IPR011990">
    <property type="entry name" value="TPR-like_helical_dom_sf"/>
</dbReference>
<reference evidence="3 4" key="1">
    <citation type="submission" date="2024-02" db="EMBL/GenBank/DDBJ databases">
        <authorList>
            <person name="Chen Y."/>
            <person name="Shah S."/>
            <person name="Dougan E. K."/>
            <person name="Thang M."/>
            <person name="Chan C."/>
        </authorList>
    </citation>
    <scope>NUCLEOTIDE SEQUENCE [LARGE SCALE GENOMIC DNA]</scope>
</reference>
<dbReference type="PANTHER" id="PTHR11139">
    <property type="entry name" value="ATAXIA TELANGIECTASIA MUTATED ATM -RELATED"/>
    <property type="match status" value="1"/>
</dbReference>
<dbReference type="Gene3D" id="1.25.40.10">
    <property type="entry name" value="Tetratricopeptide repeat domain"/>
    <property type="match status" value="1"/>
</dbReference>
<dbReference type="Proteomes" id="UP001642484">
    <property type="component" value="Unassembled WGS sequence"/>
</dbReference>
<dbReference type="SUPFAM" id="SSF56112">
    <property type="entry name" value="Protein kinase-like (PK-like)"/>
    <property type="match status" value="1"/>
</dbReference>
<proteinExistence type="predicted"/>
<dbReference type="InterPro" id="IPR011009">
    <property type="entry name" value="Kinase-like_dom_sf"/>
</dbReference>
<dbReference type="EMBL" id="CAXAMN010022940">
    <property type="protein sequence ID" value="CAK9073915.1"/>
    <property type="molecule type" value="Genomic_DNA"/>
</dbReference>
<organism evidence="3 4">
    <name type="scientific">Durusdinium trenchii</name>
    <dbReference type="NCBI Taxonomy" id="1381693"/>
    <lineage>
        <taxon>Eukaryota</taxon>
        <taxon>Sar</taxon>
        <taxon>Alveolata</taxon>
        <taxon>Dinophyceae</taxon>
        <taxon>Suessiales</taxon>
        <taxon>Symbiodiniaceae</taxon>
        <taxon>Durusdinium</taxon>
    </lineage>
</organism>
<feature type="compositionally biased region" description="Basic residues" evidence="1">
    <location>
        <begin position="906"/>
        <end position="916"/>
    </location>
</feature>
<dbReference type="PANTHER" id="PTHR11139:SF68">
    <property type="entry name" value="DNA-DEPENDENT PROTEIN KINASE CATALYTIC SUBUNIT"/>
    <property type="match status" value="1"/>
</dbReference>
<evidence type="ECO:0000256" key="1">
    <source>
        <dbReference type="SAM" id="MobiDB-lite"/>
    </source>
</evidence>
<comment type="caution">
    <text evidence="3">The sequence shown here is derived from an EMBL/GenBank/DDBJ whole genome shotgun (WGS) entry which is preliminary data.</text>
</comment>
<dbReference type="InterPro" id="IPR036940">
    <property type="entry name" value="PI3/4_kinase_cat_sf"/>
</dbReference>
<dbReference type="Gene3D" id="3.30.1010.10">
    <property type="entry name" value="Phosphatidylinositol 3-kinase Catalytic Subunit, Chain A, domain 4"/>
    <property type="match status" value="1"/>
</dbReference>
<keyword evidence="4" id="KW-1185">Reference proteome</keyword>
<dbReference type="Pfam" id="PF00454">
    <property type="entry name" value="PI3_PI4_kinase"/>
    <property type="match status" value="1"/>
</dbReference>
<dbReference type="Gene3D" id="1.10.1070.11">
    <property type="entry name" value="Phosphatidylinositol 3-/4-kinase, catalytic domain"/>
    <property type="match status" value="1"/>
</dbReference>
<dbReference type="PROSITE" id="PS50290">
    <property type="entry name" value="PI3_4_KINASE_3"/>
    <property type="match status" value="1"/>
</dbReference>
<feature type="region of interest" description="Disordered" evidence="1">
    <location>
        <begin position="906"/>
        <end position="944"/>
    </location>
</feature>
<dbReference type="InterPro" id="IPR000403">
    <property type="entry name" value="PI3/4_kinase_cat_dom"/>
</dbReference>
<name>A0ABP0PCY9_9DINO</name>
<evidence type="ECO:0000313" key="3">
    <source>
        <dbReference type="EMBL" id="CAK9073915.1"/>
    </source>
</evidence>
<evidence type="ECO:0000313" key="4">
    <source>
        <dbReference type="Proteomes" id="UP001642484"/>
    </source>
</evidence>
<evidence type="ECO:0000259" key="2">
    <source>
        <dbReference type="PROSITE" id="PS50290"/>
    </source>
</evidence>
<accession>A0ABP0PCY9</accession>
<protein>
    <recommendedName>
        <fullName evidence="2">PI3K/PI4K catalytic domain-containing protein</fullName>
    </recommendedName>
</protein>
<gene>
    <name evidence="3" type="ORF">CCMP2556_LOCUS36420</name>
</gene>
<feature type="domain" description="PI3K/PI4K catalytic" evidence="2">
    <location>
        <begin position="433"/>
        <end position="760"/>
    </location>
</feature>
<dbReference type="SUPFAM" id="SSF48452">
    <property type="entry name" value="TPR-like"/>
    <property type="match status" value="2"/>
</dbReference>